<evidence type="ECO:0000256" key="1">
    <source>
        <dbReference type="ARBA" id="ARBA00004141"/>
    </source>
</evidence>
<dbReference type="SUPFAM" id="SSF161111">
    <property type="entry name" value="Cation efflux protein transmembrane domain-like"/>
    <property type="match status" value="1"/>
</dbReference>
<dbReference type="GO" id="GO:0019855">
    <property type="term" value="F:calcium channel inhibitor activity"/>
    <property type="evidence" value="ECO:0007669"/>
    <property type="project" value="TreeGrafter"/>
</dbReference>
<dbReference type="PANTHER" id="PTHR45820">
    <property type="entry name" value="FI23527P1"/>
    <property type="match status" value="1"/>
</dbReference>
<comment type="similarity">
    <text evidence="2">Belongs to the cation diffusion facilitator (CDF) transporter (TC 2.A.4) family. SLC30A subfamily.</text>
</comment>
<dbReference type="GO" id="GO:0006882">
    <property type="term" value="P:intracellular zinc ion homeostasis"/>
    <property type="evidence" value="ECO:0007669"/>
    <property type="project" value="TreeGrafter"/>
</dbReference>
<feature type="transmembrane region" description="Helical" evidence="7">
    <location>
        <begin position="409"/>
        <end position="427"/>
    </location>
</feature>
<evidence type="ECO:0000256" key="3">
    <source>
        <dbReference type="ARBA" id="ARBA00022692"/>
    </source>
</evidence>
<protein>
    <recommendedName>
        <fullName evidence="8">Cation efflux protein transmembrane domain-containing protein</fullName>
    </recommendedName>
</protein>
<proteinExistence type="inferred from homology"/>
<name>A0AAV7MUC3_PLEWA</name>
<keyword evidence="3 7" id="KW-0812">Transmembrane</keyword>
<evidence type="ECO:0000256" key="2">
    <source>
        <dbReference type="ARBA" id="ARBA00008873"/>
    </source>
</evidence>
<reference evidence="9" key="1">
    <citation type="journal article" date="2022" name="bioRxiv">
        <title>Sequencing and chromosome-scale assembly of the giantPleurodeles waltlgenome.</title>
        <authorList>
            <person name="Brown T."/>
            <person name="Elewa A."/>
            <person name="Iarovenko S."/>
            <person name="Subramanian E."/>
            <person name="Araus A.J."/>
            <person name="Petzold A."/>
            <person name="Susuki M."/>
            <person name="Suzuki K.-i.T."/>
            <person name="Hayashi T."/>
            <person name="Toyoda A."/>
            <person name="Oliveira C."/>
            <person name="Osipova E."/>
            <person name="Leigh N.D."/>
            <person name="Simon A."/>
            <person name="Yun M.H."/>
        </authorList>
    </citation>
    <scope>NUCLEOTIDE SEQUENCE</scope>
    <source>
        <strain evidence="9">20211129_DDA</strain>
        <tissue evidence="9">Liver</tissue>
    </source>
</reference>
<dbReference type="GO" id="GO:0010312">
    <property type="term" value="P:detoxification of zinc ion"/>
    <property type="evidence" value="ECO:0007669"/>
    <property type="project" value="TreeGrafter"/>
</dbReference>
<feature type="transmembrane region" description="Helical" evidence="7">
    <location>
        <begin position="96"/>
        <end position="113"/>
    </location>
</feature>
<dbReference type="GO" id="GO:0005385">
    <property type="term" value="F:zinc ion transmembrane transporter activity"/>
    <property type="evidence" value="ECO:0007669"/>
    <property type="project" value="TreeGrafter"/>
</dbReference>
<dbReference type="EMBL" id="JANPWB010000013">
    <property type="protein sequence ID" value="KAJ1106852.1"/>
    <property type="molecule type" value="Genomic_DNA"/>
</dbReference>
<gene>
    <name evidence="9" type="ORF">NDU88_004250</name>
</gene>
<dbReference type="GO" id="GO:0016020">
    <property type="term" value="C:membrane"/>
    <property type="evidence" value="ECO:0007669"/>
    <property type="project" value="UniProtKB-SubCell"/>
</dbReference>
<sequence>MLGASLEHENIREDLELFLPPSGAMPSNALLRGRLEYIEKSTEPGNNEEGWRSRMPLYEIGSKQWALLTLSLCFLVTEVIVSRICDSLTTLVDSFHTLSVCLSLAMPVVLRIVAGRPCPAWLTFSWNRLPHLWILTSSVLLSSLCFSVTLNALGRFVNTHPPHRPHLSMGAGVAGIVINLVVIAASSRQGWRIWEDQDSQECTSNVLTTTACSEQEEQWDRRRETHNLKLQENLKAGAAGDLQIGIEPGCSQNNPPSYEAVGATPSAVREDKMATSRYCFACSGGSTPEKAHADEKTHERQLGDTFEKISPLSDGKEATACLVFQNACAETLETTLPSTTTGLEKVNENEKRVNARINNEGMIPSQGGCSRRWVHSQLRCLFCSSLVLINSLLYYFMDHECLHARTCLFFFYLDPLFCLAALVFLLVDALPQVKRAGFVLLQGVPGHVSVTKLTNTLNSLPGMVGTHELHVWHLSHGHTMASVHMKCASLGTYLALSRQMQAVFLTHGVHFFTIQPEFTSANEATLLCSLSCGNACSKHLCCTGTDTSLEADLPLEERPSQRERQELVITNANV</sequence>
<comment type="caution">
    <text evidence="9">The sequence shown here is derived from an EMBL/GenBank/DDBJ whole genome shotgun (WGS) entry which is preliminary data.</text>
</comment>
<accession>A0AAV7MUC3</accession>
<dbReference type="InterPro" id="IPR027469">
    <property type="entry name" value="Cation_efflux_TMD_sf"/>
</dbReference>
<keyword evidence="10" id="KW-1185">Reference proteome</keyword>
<feature type="domain" description="Cation efflux protein transmembrane" evidence="8">
    <location>
        <begin position="68"/>
        <end position="193"/>
    </location>
</feature>
<evidence type="ECO:0000256" key="6">
    <source>
        <dbReference type="ARBA" id="ARBA00023136"/>
    </source>
</evidence>
<evidence type="ECO:0000259" key="8">
    <source>
        <dbReference type="Pfam" id="PF01545"/>
    </source>
</evidence>
<comment type="subcellular location">
    <subcellularLocation>
        <location evidence="1">Membrane</location>
        <topology evidence="1">Multi-pass membrane protein</topology>
    </subcellularLocation>
</comment>
<feature type="transmembrane region" description="Helical" evidence="7">
    <location>
        <begin position="166"/>
        <end position="185"/>
    </location>
</feature>
<dbReference type="GO" id="GO:0005794">
    <property type="term" value="C:Golgi apparatus"/>
    <property type="evidence" value="ECO:0007669"/>
    <property type="project" value="TreeGrafter"/>
</dbReference>
<evidence type="ECO:0000313" key="10">
    <source>
        <dbReference type="Proteomes" id="UP001066276"/>
    </source>
</evidence>
<feature type="transmembrane region" description="Helical" evidence="7">
    <location>
        <begin position="65"/>
        <end position="84"/>
    </location>
</feature>
<feature type="transmembrane region" description="Helical" evidence="7">
    <location>
        <begin position="380"/>
        <end position="397"/>
    </location>
</feature>
<evidence type="ECO:0000256" key="5">
    <source>
        <dbReference type="ARBA" id="ARBA00022989"/>
    </source>
</evidence>
<dbReference type="AlphaFoldDB" id="A0AAV7MUC3"/>
<keyword evidence="6 7" id="KW-0472">Membrane</keyword>
<keyword evidence="4" id="KW-0862">Zinc</keyword>
<dbReference type="GO" id="GO:0005783">
    <property type="term" value="C:endoplasmic reticulum"/>
    <property type="evidence" value="ECO:0007669"/>
    <property type="project" value="TreeGrafter"/>
</dbReference>
<dbReference type="PANTHER" id="PTHR45820:SF1">
    <property type="entry name" value="PROTON-COUPLED ZINC ANTIPORTER SLC30A1"/>
    <property type="match status" value="1"/>
</dbReference>
<feature type="transmembrane region" description="Helical" evidence="7">
    <location>
        <begin position="133"/>
        <end position="154"/>
    </location>
</feature>
<organism evidence="9 10">
    <name type="scientific">Pleurodeles waltl</name>
    <name type="common">Iberian ribbed newt</name>
    <dbReference type="NCBI Taxonomy" id="8319"/>
    <lineage>
        <taxon>Eukaryota</taxon>
        <taxon>Metazoa</taxon>
        <taxon>Chordata</taxon>
        <taxon>Craniata</taxon>
        <taxon>Vertebrata</taxon>
        <taxon>Euteleostomi</taxon>
        <taxon>Amphibia</taxon>
        <taxon>Batrachia</taxon>
        <taxon>Caudata</taxon>
        <taxon>Salamandroidea</taxon>
        <taxon>Salamandridae</taxon>
        <taxon>Pleurodelinae</taxon>
        <taxon>Pleurodeles</taxon>
    </lineage>
</organism>
<keyword evidence="5 7" id="KW-1133">Transmembrane helix</keyword>
<dbReference type="InterPro" id="IPR058533">
    <property type="entry name" value="Cation_efflux_TM"/>
</dbReference>
<dbReference type="Proteomes" id="UP001066276">
    <property type="component" value="Chromosome 9"/>
</dbReference>
<evidence type="ECO:0000313" key="9">
    <source>
        <dbReference type="EMBL" id="KAJ1106852.1"/>
    </source>
</evidence>
<evidence type="ECO:0000256" key="4">
    <source>
        <dbReference type="ARBA" id="ARBA00022833"/>
    </source>
</evidence>
<evidence type="ECO:0000256" key="7">
    <source>
        <dbReference type="SAM" id="Phobius"/>
    </source>
</evidence>
<dbReference type="Gene3D" id="1.20.1510.10">
    <property type="entry name" value="Cation efflux protein transmembrane domain"/>
    <property type="match status" value="1"/>
</dbReference>
<dbReference type="Pfam" id="PF01545">
    <property type="entry name" value="Cation_efflux"/>
    <property type="match status" value="1"/>
</dbReference>